<feature type="chain" id="PRO_5039566086" evidence="1">
    <location>
        <begin position="22"/>
        <end position="105"/>
    </location>
</feature>
<sequence length="105" mass="11723">MQNHAFVALATLLLCSELVQGNKWGSTQDAPSLYHEEAEEGWVTVESIEGKKEEKRGGETQFLPKSQQYPKNTSPMILVSEKTMCILQIPVIMVLASFSLACPYF</sequence>
<organism evidence="2 3">
    <name type="scientific">Adiantum capillus-veneris</name>
    <name type="common">Maidenhair fern</name>
    <dbReference type="NCBI Taxonomy" id="13818"/>
    <lineage>
        <taxon>Eukaryota</taxon>
        <taxon>Viridiplantae</taxon>
        <taxon>Streptophyta</taxon>
        <taxon>Embryophyta</taxon>
        <taxon>Tracheophyta</taxon>
        <taxon>Polypodiopsida</taxon>
        <taxon>Polypodiidae</taxon>
        <taxon>Polypodiales</taxon>
        <taxon>Pteridineae</taxon>
        <taxon>Pteridaceae</taxon>
        <taxon>Vittarioideae</taxon>
        <taxon>Adiantum</taxon>
    </lineage>
</organism>
<gene>
    <name evidence="2" type="ORF">GOP47_0019625</name>
</gene>
<evidence type="ECO:0000256" key="1">
    <source>
        <dbReference type="SAM" id="SignalP"/>
    </source>
</evidence>
<protein>
    <submittedName>
        <fullName evidence="2">Uncharacterized protein</fullName>
    </submittedName>
</protein>
<proteinExistence type="predicted"/>
<dbReference type="EMBL" id="JABFUD020000019">
    <property type="protein sequence ID" value="KAI5064930.1"/>
    <property type="molecule type" value="Genomic_DNA"/>
</dbReference>
<keyword evidence="3" id="KW-1185">Reference proteome</keyword>
<dbReference type="AlphaFoldDB" id="A0A9D4Z8N0"/>
<dbReference type="Proteomes" id="UP000886520">
    <property type="component" value="Chromosome 19"/>
</dbReference>
<feature type="signal peptide" evidence="1">
    <location>
        <begin position="1"/>
        <end position="21"/>
    </location>
</feature>
<comment type="caution">
    <text evidence="2">The sequence shown here is derived from an EMBL/GenBank/DDBJ whole genome shotgun (WGS) entry which is preliminary data.</text>
</comment>
<reference evidence="2" key="1">
    <citation type="submission" date="2021-01" db="EMBL/GenBank/DDBJ databases">
        <title>Adiantum capillus-veneris genome.</title>
        <authorList>
            <person name="Fang Y."/>
            <person name="Liao Q."/>
        </authorList>
    </citation>
    <scope>NUCLEOTIDE SEQUENCE</scope>
    <source>
        <strain evidence="2">H3</strain>
        <tissue evidence="2">Leaf</tissue>
    </source>
</reference>
<evidence type="ECO:0000313" key="3">
    <source>
        <dbReference type="Proteomes" id="UP000886520"/>
    </source>
</evidence>
<keyword evidence="1" id="KW-0732">Signal</keyword>
<evidence type="ECO:0000313" key="2">
    <source>
        <dbReference type="EMBL" id="KAI5064930.1"/>
    </source>
</evidence>
<accession>A0A9D4Z8N0</accession>
<name>A0A9D4Z8N0_ADICA</name>